<protein>
    <recommendedName>
        <fullName evidence="4">DUF4340 domain-containing protein</fullName>
    </recommendedName>
</protein>
<proteinExistence type="predicted"/>
<comment type="caution">
    <text evidence="2">The sequence shown here is derived from an EMBL/GenBank/DDBJ whole genome shotgun (WGS) entry which is preliminary data.</text>
</comment>
<evidence type="ECO:0008006" key="4">
    <source>
        <dbReference type="Google" id="ProtNLM"/>
    </source>
</evidence>
<dbReference type="EMBL" id="JBHSDK010000026">
    <property type="protein sequence ID" value="MFC4336954.1"/>
    <property type="molecule type" value="Genomic_DNA"/>
</dbReference>
<keyword evidence="3" id="KW-1185">Reference proteome</keyword>
<dbReference type="Proteomes" id="UP001595823">
    <property type="component" value="Unassembled WGS sequence"/>
</dbReference>
<organism evidence="2 3">
    <name type="scientific">Salininema proteolyticum</name>
    <dbReference type="NCBI Taxonomy" id="1607685"/>
    <lineage>
        <taxon>Bacteria</taxon>
        <taxon>Bacillati</taxon>
        <taxon>Actinomycetota</taxon>
        <taxon>Actinomycetes</taxon>
        <taxon>Glycomycetales</taxon>
        <taxon>Glycomycetaceae</taxon>
        <taxon>Salininema</taxon>
    </lineage>
</organism>
<sequence>MSTELHSTKRSTVILIMVGFAIIAAVGLIALRTDFFESAEPARNVTAEEAALLAEMRGANAGAGVVPVRMTLPSGDSPVTVDGYVDWETPLVYARYDDGDGPGLVQAIPGLSASAPDDEEAFAAGEAPEEGWKVRPMLPQEDLGLSPADKALDLVSSSVFTLGSPGEDDAVAFEGRSRWERTEVVDGVEVSVFRAPILVESGGADAPEAYYWVDEEGGLRRFEVNLGGDEMARVDFLLDKRTEVETVHPVDLLGGPRVDPKPAEGEMLETIAGVRAANAYSGAGLSLTVPQADGSLVTGGGFVDWAGATVYTTAVSEETGELKLLRPGGFAARAVDSDELRLPIPTDGWESVAVGDESAKDYFGTVESLLYRVLEMRADVPEDPAELEGEASVLREYEEDGESYTIVEYPVQGDVAAEAGESAFRYHLDAEGRLAAVEMMTAAGVARAEIDHGVDAPSLSVPWEVGRTIG</sequence>
<evidence type="ECO:0000313" key="3">
    <source>
        <dbReference type="Proteomes" id="UP001595823"/>
    </source>
</evidence>
<keyword evidence="1" id="KW-1133">Transmembrane helix</keyword>
<evidence type="ECO:0000313" key="2">
    <source>
        <dbReference type="EMBL" id="MFC4336954.1"/>
    </source>
</evidence>
<keyword evidence="1" id="KW-0812">Transmembrane</keyword>
<gene>
    <name evidence="2" type="ORF">ACFPET_17260</name>
</gene>
<accession>A0ABV8U1H2</accession>
<evidence type="ECO:0000256" key="1">
    <source>
        <dbReference type="SAM" id="Phobius"/>
    </source>
</evidence>
<name>A0ABV8U1H2_9ACTN</name>
<keyword evidence="1" id="KW-0472">Membrane</keyword>
<reference evidence="3" key="1">
    <citation type="journal article" date="2019" name="Int. J. Syst. Evol. Microbiol.">
        <title>The Global Catalogue of Microorganisms (GCM) 10K type strain sequencing project: providing services to taxonomists for standard genome sequencing and annotation.</title>
        <authorList>
            <consortium name="The Broad Institute Genomics Platform"/>
            <consortium name="The Broad Institute Genome Sequencing Center for Infectious Disease"/>
            <person name="Wu L."/>
            <person name="Ma J."/>
        </authorList>
    </citation>
    <scope>NUCLEOTIDE SEQUENCE [LARGE SCALE GENOMIC DNA]</scope>
    <source>
        <strain evidence="3">IBRC-M 10908</strain>
    </source>
</reference>
<dbReference type="RefSeq" id="WP_380623412.1">
    <property type="nucleotide sequence ID" value="NZ_JBHSDK010000026.1"/>
</dbReference>
<feature type="transmembrane region" description="Helical" evidence="1">
    <location>
        <begin position="12"/>
        <end position="31"/>
    </location>
</feature>